<keyword evidence="1" id="KW-0472">Membrane</keyword>
<feature type="transmembrane region" description="Helical" evidence="1">
    <location>
        <begin position="293"/>
        <end position="314"/>
    </location>
</feature>
<feature type="transmembrane region" description="Helical" evidence="1">
    <location>
        <begin position="480"/>
        <end position="501"/>
    </location>
</feature>
<name>A0A3P8C881_HELPZ</name>
<keyword evidence="3" id="KW-1185">Reference proteome</keyword>
<evidence type="ECO:0000313" key="2">
    <source>
        <dbReference type="EMBL" id="VDO80342.1"/>
    </source>
</evidence>
<feature type="transmembrane region" description="Helical" evidence="1">
    <location>
        <begin position="12"/>
        <end position="28"/>
    </location>
</feature>
<dbReference type="AlphaFoldDB" id="A0A3P8C881"/>
<gene>
    <name evidence="2" type="ORF">HPBE_LOCUS9355</name>
</gene>
<keyword evidence="1" id="KW-0812">Transmembrane</keyword>
<evidence type="ECO:0000256" key="1">
    <source>
        <dbReference type="SAM" id="Phobius"/>
    </source>
</evidence>
<dbReference type="Proteomes" id="UP000050761">
    <property type="component" value="Unassembled WGS sequence"/>
</dbReference>
<dbReference type="PANTHER" id="PTHR46178">
    <property type="entry name" value="SEVEN TM RECEPTOR"/>
    <property type="match status" value="1"/>
</dbReference>
<evidence type="ECO:0000313" key="3">
    <source>
        <dbReference type="Proteomes" id="UP000050761"/>
    </source>
</evidence>
<reference evidence="2 3" key="1">
    <citation type="submission" date="2018-11" db="EMBL/GenBank/DDBJ databases">
        <authorList>
            <consortium name="Pathogen Informatics"/>
        </authorList>
    </citation>
    <scope>NUCLEOTIDE SEQUENCE [LARGE SCALE GENOMIC DNA]</scope>
</reference>
<feature type="transmembrane region" description="Helical" evidence="1">
    <location>
        <begin position="443"/>
        <end position="468"/>
    </location>
</feature>
<sequence>MSTAFSWTCQVVSALSIIFNIYLLYIYFRCPLRMIRSYKYFFLLTAIQNLGFSITLLLLVPILISHDFSIMFLSTGPMQTQPESQVLMLLFCSTFITSLHLVADSFIYRYLQVCKPHFFLSHLKPRYVFVAVLLNMLILMNWVVIILVGFWPSSEFKSDFSDFFERATGLKSFDRAQLGFSMKTACPFALLHGPATFAYFLLFAGVTSSPAMSFVITTLMTFYPLFGPLIIVFFIKDYRNYTLSQLRCFSRKSASVPSVFVSEMRTNQVIVSDDCSSIFISVGPLRMQAAGQVLIMVFGLVFITSLLLITNSFIHRYLLVCQPRFFRTSPTPRILFIAVLFSTAVIADWCVMIVVALWPNEDLIRELSGMVARTTGLNSSECAQLGFSMKYSITPLTLSLIIEMGVSMLLIAIIIAYSALNINRTLKRSAFSRNLRRLHQQMFVLLLVQTACPFALLYAPCFVAYLQLFTGFSSNTATSYTITLLLSFFPFLVPFIIVFFLKDYRNYTLSVLRLSSGRNVAHATVAPEMRKTVQTVQ</sequence>
<protein>
    <submittedName>
        <fullName evidence="4">G protein-coupled receptor</fullName>
    </submittedName>
</protein>
<feature type="transmembrane region" description="Helical" evidence="1">
    <location>
        <begin position="214"/>
        <end position="235"/>
    </location>
</feature>
<dbReference type="WBParaSite" id="HPBE_0000935401-mRNA-1">
    <property type="protein sequence ID" value="HPBE_0000935401-mRNA-1"/>
    <property type="gene ID" value="HPBE_0000935401"/>
</dbReference>
<proteinExistence type="predicted"/>
<feature type="transmembrane region" description="Helical" evidence="1">
    <location>
        <begin position="334"/>
        <end position="358"/>
    </location>
</feature>
<feature type="transmembrane region" description="Helical" evidence="1">
    <location>
        <begin position="396"/>
        <end position="422"/>
    </location>
</feature>
<feature type="transmembrane region" description="Helical" evidence="1">
    <location>
        <begin position="84"/>
        <end position="107"/>
    </location>
</feature>
<accession>A0A3P8C881</accession>
<dbReference type="SUPFAM" id="SSF81321">
    <property type="entry name" value="Family A G protein-coupled receptor-like"/>
    <property type="match status" value="2"/>
</dbReference>
<dbReference type="EMBL" id="UZAH01026414">
    <property type="protein sequence ID" value="VDO80342.1"/>
    <property type="molecule type" value="Genomic_DNA"/>
</dbReference>
<feature type="transmembrane region" description="Helical" evidence="1">
    <location>
        <begin position="40"/>
        <end position="64"/>
    </location>
</feature>
<organism evidence="2">
    <name type="scientific">Heligmosomoides polygyrus</name>
    <name type="common">Parasitic roundworm</name>
    <dbReference type="NCBI Taxonomy" id="6339"/>
    <lineage>
        <taxon>Eukaryota</taxon>
        <taxon>Metazoa</taxon>
        <taxon>Ecdysozoa</taxon>
        <taxon>Nematoda</taxon>
        <taxon>Chromadorea</taxon>
        <taxon>Rhabditida</taxon>
        <taxon>Rhabditina</taxon>
        <taxon>Rhabditomorpha</taxon>
        <taxon>Strongyloidea</taxon>
        <taxon>Heligmosomidae</taxon>
        <taxon>Heligmosomoides</taxon>
    </lineage>
</organism>
<keyword evidence="1" id="KW-1133">Transmembrane helix</keyword>
<feature type="transmembrane region" description="Helical" evidence="1">
    <location>
        <begin position="127"/>
        <end position="151"/>
    </location>
</feature>
<dbReference type="InterPro" id="IPR019428">
    <property type="entry name" value="7TM_GPCR_serpentine_rcpt_Str"/>
</dbReference>
<feature type="transmembrane region" description="Helical" evidence="1">
    <location>
        <begin position="188"/>
        <end position="207"/>
    </location>
</feature>
<evidence type="ECO:0000313" key="4">
    <source>
        <dbReference type="WBParaSite" id="HPBE_0000935401-mRNA-1"/>
    </source>
</evidence>
<reference evidence="4" key="2">
    <citation type="submission" date="2019-09" db="UniProtKB">
        <authorList>
            <consortium name="WormBaseParasite"/>
        </authorList>
    </citation>
    <scope>IDENTIFICATION</scope>
</reference>
<dbReference type="Pfam" id="PF10326">
    <property type="entry name" value="7TM_GPCR_Str"/>
    <property type="match status" value="3"/>
</dbReference>
<dbReference type="PANTHER" id="PTHR46178:SF9">
    <property type="entry name" value="SEVEN TM RECEPTOR"/>
    <property type="match status" value="1"/>
</dbReference>
<dbReference type="Gene3D" id="1.20.1070.10">
    <property type="entry name" value="Rhodopsin 7-helix transmembrane proteins"/>
    <property type="match status" value="1"/>
</dbReference>